<dbReference type="RefSeq" id="WP_129887991.1">
    <property type="nucleotide sequence ID" value="NZ_CP035758.1"/>
</dbReference>
<feature type="domain" description="Gfo/Idh/MocA-like oxidoreductase N-terminal" evidence="1">
    <location>
        <begin position="5"/>
        <end position="120"/>
    </location>
</feature>
<dbReference type="Gene3D" id="3.30.360.10">
    <property type="entry name" value="Dihydrodipicolinate Reductase, domain 2"/>
    <property type="match status" value="1"/>
</dbReference>
<dbReference type="SUPFAM" id="SSF51735">
    <property type="entry name" value="NAD(P)-binding Rossmann-fold domains"/>
    <property type="match status" value="1"/>
</dbReference>
<accession>A0A4P6JNN1</accession>
<dbReference type="Gene3D" id="3.40.50.720">
    <property type="entry name" value="NAD(P)-binding Rossmann-like Domain"/>
    <property type="match status" value="1"/>
</dbReference>
<keyword evidence="4" id="KW-1185">Reference proteome</keyword>
<dbReference type="KEGG" id="kbs:EPA93_13305"/>
<dbReference type="EMBL" id="CP035758">
    <property type="protein sequence ID" value="QBD76927.1"/>
    <property type="molecule type" value="Genomic_DNA"/>
</dbReference>
<evidence type="ECO:0000259" key="2">
    <source>
        <dbReference type="Pfam" id="PF22725"/>
    </source>
</evidence>
<sequence>MERYRVAIVGTGGIAGSHMQACQELRDRVKVIAAVEIDRARGASFCDQYNIPRLYTDVTEMLEAEKPDLVQIATPPATHYSLALRCLEAGAWVLCEKPLCTSLAELDHIARIEKQHGIYCSSVFQWRFGSGAKHLRHLIQTRTLGRPLVGICQTTWYRDQAYFEVPWRGKWATEGGGPTMGHGIHLMDLFVWLLGDWDEVCAMADTLDRAIEVEDVSMAVVRFKQGTLGSIVNSVLSPRQESYLRLDLQQATVDLRALYSYTNQDWRYHVIEPGSQEHSSIPGEVVASHAAQLAALLESMDRKEQPVASTLAVRPTLELITCIYKAAASGQTIRSGSIAESDPYYYHVAGKREPQPQ</sequence>
<name>A0A4P6JNN1_KTERU</name>
<dbReference type="InterPro" id="IPR055170">
    <property type="entry name" value="GFO_IDH_MocA-like_dom"/>
</dbReference>
<dbReference type="InterPro" id="IPR036291">
    <property type="entry name" value="NAD(P)-bd_dom_sf"/>
</dbReference>
<gene>
    <name evidence="3" type="ORF">EPA93_13305</name>
</gene>
<dbReference type="Pfam" id="PF01408">
    <property type="entry name" value="GFO_IDH_MocA"/>
    <property type="match status" value="1"/>
</dbReference>
<protein>
    <submittedName>
        <fullName evidence="3">Gfo/Idh/MocA family oxidoreductase</fullName>
    </submittedName>
</protein>
<dbReference type="PANTHER" id="PTHR43249">
    <property type="entry name" value="UDP-N-ACETYL-2-AMINO-2-DEOXY-D-GLUCURONATE OXIDASE"/>
    <property type="match status" value="1"/>
</dbReference>
<dbReference type="OrthoDB" id="9815825at2"/>
<dbReference type="AlphaFoldDB" id="A0A4P6JNN1"/>
<dbReference type="InterPro" id="IPR052515">
    <property type="entry name" value="Gfo/Idh/MocA_Oxidoreductase"/>
</dbReference>
<organism evidence="3 4">
    <name type="scientific">Ktedonosporobacter rubrisoli</name>
    <dbReference type="NCBI Taxonomy" id="2509675"/>
    <lineage>
        <taxon>Bacteria</taxon>
        <taxon>Bacillati</taxon>
        <taxon>Chloroflexota</taxon>
        <taxon>Ktedonobacteria</taxon>
        <taxon>Ktedonobacterales</taxon>
        <taxon>Ktedonosporobacteraceae</taxon>
        <taxon>Ktedonosporobacter</taxon>
    </lineage>
</organism>
<evidence type="ECO:0000259" key="1">
    <source>
        <dbReference type="Pfam" id="PF01408"/>
    </source>
</evidence>
<reference evidence="3 4" key="1">
    <citation type="submission" date="2019-01" db="EMBL/GenBank/DDBJ databases">
        <title>Ktedonosporobacter rubrisoli SCAWS-G2.</title>
        <authorList>
            <person name="Huang Y."/>
            <person name="Yan B."/>
        </authorList>
    </citation>
    <scope>NUCLEOTIDE SEQUENCE [LARGE SCALE GENOMIC DNA]</scope>
    <source>
        <strain evidence="3 4">SCAWS-G2</strain>
    </source>
</reference>
<evidence type="ECO:0000313" key="4">
    <source>
        <dbReference type="Proteomes" id="UP000290365"/>
    </source>
</evidence>
<feature type="domain" description="GFO/IDH/MocA-like oxidoreductase" evidence="2">
    <location>
        <begin position="134"/>
        <end position="241"/>
    </location>
</feature>
<dbReference type="InterPro" id="IPR000683">
    <property type="entry name" value="Gfo/Idh/MocA-like_OxRdtase_N"/>
</dbReference>
<dbReference type="Proteomes" id="UP000290365">
    <property type="component" value="Chromosome"/>
</dbReference>
<proteinExistence type="predicted"/>
<dbReference type="GO" id="GO:0000166">
    <property type="term" value="F:nucleotide binding"/>
    <property type="evidence" value="ECO:0007669"/>
    <property type="project" value="InterPro"/>
</dbReference>
<dbReference type="SUPFAM" id="SSF55347">
    <property type="entry name" value="Glyceraldehyde-3-phosphate dehydrogenase-like, C-terminal domain"/>
    <property type="match status" value="1"/>
</dbReference>
<evidence type="ECO:0000313" key="3">
    <source>
        <dbReference type="EMBL" id="QBD76927.1"/>
    </source>
</evidence>
<dbReference type="Pfam" id="PF22725">
    <property type="entry name" value="GFO_IDH_MocA_C3"/>
    <property type="match status" value="1"/>
</dbReference>
<dbReference type="PANTHER" id="PTHR43249:SF1">
    <property type="entry name" value="D-GLUCOSIDE 3-DEHYDROGENASE"/>
    <property type="match status" value="1"/>
</dbReference>